<evidence type="ECO:0008006" key="3">
    <source>
        <dbReference type="Google" id="ProtNLM"/>
    </source>
</evidence>
<protein>
    <recommendedName>
        <fullName evidence="3">DUF952 domain-containing protein</fullName>
    </recommendedName>
</protein>
<dbReference type="Pfam" id="PF06108">
    <property type="entry name" value="DUF952"/>
    <property type="match status" value="1"/>
</dbReference>
<accession>A0AAD7N277</accession>
<organism evidence="1 2">
    <name type="scientific">Mycena maculata</name>
    <dbReference type="NCBI Taxonomy" id="230809"/>
    <lineage>
        <taxon>Eukaryota</taxon>
        <taxon>Fungi</taxon>
        <taxon>Dikarya</taxon>
        <taxon>Basidiomycota</taxon>
        <taxon>Agaricomycotina</taxon>
        <taxon>Agaricomycetes</taxon>
        <taxon>Agaricomycetidae</taxon>
        <taxon>Agaricales</taxon>
        <taxon>Marasmiineae</taxon>
        <taxon>Mycenaceae</taxon>
        <taxon>Mycena</taxon>
    </lineage>
</organism>
<reference evidence="1" key="1">
    <citation type="submission" date="2023-03" db="EMBL/GenBank/DDBJ databases">
        <title>Massive genome expansion in bonnet fungi (Mycena s.s.) driven by repeated elements and novel gene families across ecological guilds.</title>
        <authorList>
            <consortium name="Lawrence Berkeley National Laboratory"/>
            <person name="Harder C.B."/>
            <person name="Miyauchi S."/>
            <person name="Viragh M."/>
            <person name="Kuo A."/>
            <person name="Thoen E."/>
            <person name="Andreopoulos B."/>
            <person name="Lu D."/>
            <person name="Skrede I."/>
            <person name="Drula E."/>
            <person name="Henrissat B."/>
            <person name="Morin E."/>
            <person name="Kohler A."/>
            <person name="Barry K."/>
            <person name="LaButti K."/>
            <person name="Morin E."/>
            <person name="Salamov A."/>
            <person name="Lipzen A."/>
            <person name="Mereny Z."/>
            <person name="Hegedus B."/>
            <person name="Baldrian P."/>
            <person name="Stursova M."/>
            <person name="Weitz H."/>
            <person name="Taylor A."/>
            <person name="Grigoriev I.V."/>
            <person name="Nagy L.G."/>
            <person name="Martin F."/>
            <person name="Kauserud H."/>
        </authorList>
    </citation>
    <scope>NUCLEOTIDE SEQUENCE</scope>
    <source>
        <strain evidence="1">CBHHK188m</strain>
    </source>
</reference>
<evidence type="ECO:0000313" key="2">
    <source>
        <dbReference type="Proteomes" id="UP001215280"/>
    </source>
</evidence>
<comment type="caution">
    <text evidence="1">The sequence shown here is derived from an EMBL/GenBank/DDBJ whole genome shotgun (WGS) entry which is preliminary data.</text>
</comment>
<dbReference type="AlphaFoldDB" id="A0AAD7N277"/>
<dbReference type="Gene3D" id="3.20.170.20">
    <property type="entry name" value="Protein of unknown function DUF952"/>
    <property type="match status" value="1"/>
</dbReference>
<evidence type="ECO:0000313" key="1">
    <source>
        <dbReference type="EMBL" id="KAJ7742467.1"/>
    </source>
</evidence>
<dbReference type="InterPro" id="IPR009297">
    <property type="entry name" value="DUF952"/>
</dbReference>
<dbReference type="SUPFAM" id="SSF56399">
    <property type="entry name" value="ADP-ribosylation"/>
    <property type="match status" value="1"/>
</dbReference>
<proteinExistence type="predicted"/>
<dbReference type="PANTHER" id="PTHR34129:SF1">
    <property type="entry name" value="DUF952 DOMAIN-CONTAINING PROTEIN"/>
    <property type="match status" value="1"/>
</dbReference>
<dbReference type="PANTHER" id="PTHR34129">
    <property type="entry name" value="BLR1139 PROTEIN"/>
    <property type="match status" value="1"/>
</dbReference>
<dbReference type="EMBL" id="JARJLG010000117">
    <property type="protein sequence ID" value="KAJ7742467.1"/>
    <property type="molecule type" value="Genomic_DNA"/>
</dbReference>
<gene>
    <name evidence="1" type="ORF">DFH07DRAFT_870002</name>
</gene>
<sequence length="130" mass="14903">MSAPTYIYKLVSFSSPVPDPLPEKLPLSELDVASGFIHMSTPLQVPRTLKRFFAEDPRIYILRVKYSTVEKNIKWEDSKGEVPGEVGAEGMFAHIYNRGLGTTEIESVAIWERNRDWDEPLKKAESWLVY</sequence>
<name>A0AAD7N277_9AGAR</name>
<keyword evidence="2" id="KW-1185">Reference proteome</keyword>
<dbReference type="Proteomes" id="UP001215280">
    <property type="component" value="Unassembled WGS sequence"/>
</dbReference>